<dbReference type="SUPFAM" id="SSF56672">
    <property type="entry name" value="DNA/RNA polymerases"/>
    <property type="match status" value="1"/>
</dbReference>
<dbReference type="InterPro" id="IPR053134">
    <property type="entry name" value="RNA-dir_DNA_polymerase"/>
</dbReference>
<dbReference type="GO" id="GO:0003964">
    <property type="term" value="F:RNA-directed DNA polymerase activity"/>
    <property type="evidence" value="ECO:0007669"/>
    <property type="project" value="UniProtKB-KW"/>
</dbReference>
<dbReference type="InterPro" id="IPR043502">
    <property type="entry name" value="DNA/RNA_pol_sf"/>
</dbReference>
<dbReference type="OrthoDB" id="1928766at2759"/>
<organism evidence="2 3">
    <name type="scientific">Cucumis melo var. makuwa</name>
    <name type="common">Oriental melon</name>
    <dbReference type="NCBI Taxonomy" id="1194695"/>
    <lineage>
        <taxon>Eukaryota</taxon>
        <taxon>Viridiplantae</taxon>
        <taxon>Streptophyta</taxon>
        <taxon>Embryophyta</taxon>
        <taxon>Tracheophyta</taxon>
        <taxon>Spermatophyta</taxon>
        <taxon>Magnoliopsida</taxon>
        <taxon>eudicotyledons</taxon>
        <taxon>Gunneridae</taxon>
        <taxon>Pentapetalae</taxon>
        <taxon>rosids</taxon>
        <taxon>fabids</taxon>
        <taxon>Cucurbitales</taxon>
        <taxon>Cucurbitaceae</taxon>
        <taxon>Benincaseae</taxon>
        <taxon>Cucumis</taxon>
    </lineage>
</organism>
<accession>A0A5A7T038</accession>
<dbReference type="PANTHER" id="PTHR24559">
    <property type="entry name" value="TRANSPOSON TY3-I GAG-POL POLYPROTEIN"/>
    <property type="match status" value="1"/>
</dbReference>
<feature type="region of interest" description="Disordered" evidence="1">
    <location>
        <begin position="188"/>
        <end position="221"/>
    </location>
</feature>
<comment type="caution">
    <text evidence="2">The sequence shown here is derived from an EMBL/GenBank/DDBJ whole genome shotgun (WGS) entry which is preliminary data.</text>
</comment>
<evidence type="ECO:0000313" key="2">
    <source>
        <dbReference type="EMBL" id="KAA0036720.1"/>
    </source>
</evidence>
<reference evidence="2 3" key="1">
    <citation type="submission" date="2019-08" db="EMBL/GenBank/DDBJ databases">
        <title>Draft genome sequences of two oriental melons (Cucumis melo L. var makuwa).</title>
        <authorList>
            <person name="Kwon S.-Y."/>
        </authorList>
    </citation>
    <scope>NUCLEOTIDE SEQUENCE [LARGE SCALE GENOMIC DNA]</scope>
    <source>
        <strain evidence="3">cv. SW 3</strain>
        <tissue evidence="2">Leaf</tissue>
    </source>
</reference>
<dbReference type="PANTHER" id="PTHR24559:SF436">
    <property type="entry name" value="RNA-DIRECTED DNA POLYMERASE HOMOLOG"/>
    <property type="match status" value="1"/>
</dbReference>
<dbReference type="EMBL" id="SSTE01019222">
    <property type="protein sequence ID" value="KAA0036720.1"/>
    <property type="molecule type" value="Genomic_DNA"/>
</dbReference>
<dbReference type="Proteomes" id="UP000321393">
    <property type="component" value="Unassembled WGS sequence"/>
</dbReference>
<keyword evidence="2" id="KW-0695">RNA-directed DNA polymerase</keyword>
<keyword evidence="2" id="KW-0548">Nucleotidyltransferase</keyword>
<dbReference type="Gene3D" id="3.10.10.10">
    <property type="entry name" value="HIV Type 1 Reverse Transcriptase, subunit A, domain 1"/>
    <property type="match status" value="1"/>
</dbReference>
<evidence type="ECO:0000256" key="1">
    <source>
        <dbReference type="SAM" id="MobiDB-lite"/>
    </source>
</evidence>
<sequence>MLYLVEVSDSIRYLESRLDEISEKTDTIDMVAGRVEGLPIQELLARVDTLEVNVGRTGNYEYEDSSLGFFAHMEGRINELDNSQKTLLEMIHDMSEDFRATLDVFRNKIADVNTRLNLTMRAMANQVPVGWAVPITKVKVSEPKPFYGVRDAKALENFIQEGCCTIDIGTLVTMHLCEDAKLWWSDSQDPRRHQSSSLRRNRNSRPSSPKAASLIPDSDDKLNQAEGEVGQIERGGKTRIGAIKYLSSLQKKSRERNVPTKRGLLGQTSKTPLGEGFKKNEGREFCCPTCRRASETNSDKVIPMPSAKCLVITESFPIVVQANIRQLNGFKMISTMKLDKSLAQGKPSSATILLGALEKLGDIIPKDTLCVPKKCHGMMPNSWPKSLSMQRRTDHGIEPPSEAKAPAKNSYRTMPSKLAVLRKQSKKLLDTGVSRPVQAPWGAQYSFPLLPNLFDRSRGVKYFPKSDIRPRYCRVRATKAEGLETTCVTGLRAYEFPVVPFSFTDAKEGKCCSVQGQINVMGHVVESHQIEAAFNGMKQAMIKGTNLGVTDATKPPKVEAEQFNSQFGHNTQTDLLIRRIQFEIKGNRHSVLLLLADDPYVEDDPQVHKVEEKWEQIADIARVCLEKASRPMEEREEDREVKEVLADIVRTGRRPTREIHKFLVKWKKPLVEVTSGEHVEDLETWM</sequence>
<evidence type="ECO:0000313" key="3">
    <source>
        <dbReference type="Proteomes" id="UP000321393"/>
    </source>
</evidence>
<gene>
    <name evidence="2" type="ORF">E6C27_scaffold1244G00030</name>
</gene>
<protein>
    <submittedName>
        <fullName evidence="2">Reverse transcriptase</fullName>
    </submittedName>
</protein>
<proteinExistence type="predicted"/>
<name>A0A5A7T038_CUCMM</name>
<dbReference type="AlphaFoldDB" id="A0A5A7T038"/>
<keyword evidence="2" id="KW-0808">Transferase</keyword>